<keyword evidence="3" id="KW-1185">Reference proteome</keyword>
<proteinExistence type="predicted"/>
<sequence length="123" mass="13427">MPIHVETTARIAIVYKFSRDEEGRANGTIENYRGPIEILDGTHGRAEFKTGGRFEAVRPPLGGGGYARLSELEAAGYRVEVIELRPVPESGQGSNATIERTSDGMAHLSVNSPFFPPRIKENS</sequence>
<evidence type="ECO:0000256" key="1">
    <source>
        <dbReference type="SAM" id="MobiDB-lite"/>
    </source>
</evidence>
<gene>
    <name evidence="2" type="primary">70</name>
    <name evidence="2" type="ORF">SEA_FUZZBUSTER_70</name>
</gene>
<feature type="region of interest" description="Disordered" evidence="1">
    <location>
        <begin position="88"/>
        <end position="123"/>
    </location>
</feature>
<dbReference type="EMBL" id="MN062720">
    <property type="protein sequence ID" value="QDP45554.1"/>
    <property type="molecule type" value="Genomic_DNA"/>
</dbReference>
<organism evidence="2 3">
    <name type="scientific">Microbacterium phage FuzzBuster</name>
    <dbReference type="NCBI Taxonomy" id="2590935"/>
    <lineage>
        <taxon>Viruses</taxon>
        <taxon>Duplodnaviria</taxon>
        <taxon>Heunggongvirae</taxon>
        <taxon>Uroviricota</taxon>
        <taxon>Caudoviricetes</taxon>
        <taxon>Hodgkinviridae</taxon>
        <taxon>Fuzzbustervirus</taxon>
        <taxon>Fuzzbustervirus fuzzbuster</taxon>
    </lineage>
</organism>
<reference evidence="2 3" key="1">
    <citation type="submission" date="2019-06" db="EMBL/GenBank/DDBJ databases">
        <authorList>
            <person name="Austin C.R."/>
            <person name="Baumgardner C.A."/>
            <person name="Baysinger H.J."/>
            <person name="David A.M."/>
            <person name="Folse N.B."/>
            <person name="Gammon C.A."/>
            <person name="Garcia V.M."/>
            <person name="Gobble C.S."/>
            <person name="Herold B.N."/>
            <person name="Huamancondor M.S."/>
            <person name="Matheson G.R."/>
            <person name="Mondragon I."/>
            <person name="Nemes S.A."/>
            <person name="Neri L.M."/>
            <person name="Renaud V.D."/>
            <person name="Rigsbee E.A."/>
            <person name="Rockette B.M."/>
            <person name="Santiago M.R."/>
            <person name="Savage M.D."/>
            <person name="Simpson J.M."/>
            <person name="Slentz J.N."/>
            <person name="Spencer B.G."/>
            <person name="White D.J."/>
            <person name="Yarboro C.B."/>
            <person name="Anderson E.L."/>
            <person name="Wallen J.R."/>
            <person name="Gainey M.D."/>
            <person name="Garlena R.A."/>
            <person name="Russell D.A."/>
            <person name="Pope W.H."/>
            <person name="Jacobs-Sera D."/>
            <person name="Hatfull G.F."/>
        </authorList>
    </citation>
    <scope>NUCLEOTIDE SEQUENCE [LARGE SCALE GENOMIC DNA]</scope>
</reference>
<name>A0A516KV52_9CAUD</name>
<evidence type="ECO:0000313" key="3">
    <source>
        <dbReference type="Proteomes" id="UP000315280"/>
    </source>
</evidence>
<accession>A0A516KV52</accession>
<evidence type="ECO:0000313" key="2">
    <source>
        <dbReference type="EMBL" id="QDP45554.1"/>
    </source>
</evidence>
<dbReference type="Proteomes" id="UP000315280">
    <property type="component" value="Segment"/>
</dbReference>
<protein>
    <submittedName>
        <fullName evidence="2">Uncharacterized protein</fullName>
    </submittedName>
</protein>